<name>A0A4R5DJ49_9BACT</name>
<dbReference type="Proteomes" id="UP000294850">
    <property type="component" value="Unassembled WGS sequence"/>
</dbReference>
<keyword evidence="2" id="KW-1185">Reference proteome</keyword>
<dbReference type="RefSeq" id="WP_131960684.1">
    <property type="nucleotide sequence ID" value="NZ_SMFL01000010.1"/>
</dbReference>
<protein>
    <submittedName>
        <fullName evidence="1">Uncharacterized protein</fullName>
    </submittedName>
</protein>
<evidence type="ECO:0000313" key="2">
    <source>
        <dbReference type="Proteomes" id="UP000294850"/>
    </source>
</evidence>
<accession>A0A4R5DJ49</accession>
<organism evidence="1 2">
    <name type="scientific">Dyadobacter psychrotolerans</name>
    <dbReference type="NCBI Taxonomy" id="2541721"/>
    <lineage>
        <taxon>Bacteria</taxon>
        <taxon>Pseudomonadati</taxon>
        <taxon>Bacteroidota</taxon>
        <taxon>Cytophagia</taxon>
        <taxon>Cytophagales</taxon>
        <taxon>Spirosomataceae</taxon>
        <taxon>Dyadobacter</taxon>
    </lineage>
</organism>
<reference evidence="1 2" key="1">
    <citation type="submission" date="2019-03" db="EMBL/GenBank/DDBJ databases">
        <title>Dyadobacter AR-3-6 sp. nov., isolated from arctic soil.</title>
        <authorList>
            <person name="Chaudhary D.K."/>
        </authorList>
    </citation>
    <scope>NUCLEOTIDE SEQUENCE [LARGE SCALE GENOMIC DNA]</scope>
    <source>
        <strain evidence="1 2">AR-3-6</strain>
    </source>
</reference>
<dbReference type="AlphaFoldDB" id="A0A4R5DJ49"/>
<sequence length="84" mass="9309">MNGTVGRIEGTCFNQDEFFISAGNLTEVDSVSLRRYFRIFKDSVNTEGGCEGTQSGAMYCLQIIPGTATKGKIEVEFREYGYGF</sequence>
<gene>
    <name evidence="1" type="ORF">E0F88_23245</name>
</gene>
<evidence type="ECO:0000313" key="1">
    <source>
        <dbReference type="EMBL" id="TDE11974.1"/>
    </source>
</evidence>
<comment type="caution">
    <text evidence="1">The sequence shown here is derived from an EMBL/GenBank/DDBJ whole genome shotgun (WGS) entry which is preliminary data.</text>
</comment>
<dbReference type="EMBL" id="SMFL01000010">
    <property type="protein sequence ID" value="TDE11974.1"/>
    <property type="molecule type" value="Genomic_DNA"/>
</dbReference>
<proteinExistence type="predicted"/>